<sequence length="72" mass="7533">MVGTDIKPGTYRTNGPQGGLISDCYWARLSSTSGEVKDIIANGTSKGQATVTIASTDKAFTTTGCTTWTRVS</sequence>
<dbReference type="RefSeq" id="WP_242772664.1">
    <property type="nucleotide sequence ID" value="NZ_JALDAY010000011.1"/>
</dbReference>
<dbReference type="EMBL" id="JALDAY010000011">
    <property type="protein sequence ID" value="MCI3276266.1"/>
    <property type="molecule type" value="Genomic_DNA"/>
</dbReference>
<comment type="caution">
    <text evidence="1">The sequence shown here is derived from an EMBL/GenBank/DDBJ whole genome shotgun (WGS) entry which is preliminary data.</text>
</comment>
<evidence type="ECO:0000313" key="2">
    <source>
        <dbReference type="Proteomes" id="UP001165269"/>
    </source>
</evidence>
<keyword evidence="2" id="KW-1185">Reference proteome</keyword>
<protein>
    <submittedName>
        <fullName evidence="1">Uncharacterized protein</fullName>
    </submittedName>
</protein>
<dbReference type="Proteomes" id="UP001165269">
    <property type="component" value="Unassembled WGS sequence"/>
</dbReference>
<accession>A0ABS9YI69</accession>
<evidence type="ECO:0000313" key="1">
    <source>
        <dbReference type="EMBL" id="MCI3276266.1"/>
    </source>
</evidence>
<proteinExistence type="predicted"/>
<reference evidence="1" key="1">
    <citation type="submission" date="2022-03" db="EMBL/GenBank/DDBJ databases">
        <title>Streptomyces 7R015 and 7R016 isolated from Barleria lupulina in Thailand.</title>
        <authorList>
            <person name="Kanchanasin P."/>
            <person name="Phongsopitanun W."/>
            <person name="Tanasupawat S."/>
        </authorList>
    </citation>
    <scope>NUCLEOTIDE SEQUENCE</scope>
    <source>
        <strain evidence="1">7R015</strain>
    </source>
</reference>
<gene>
    <name evidence="1" type="ORF">MQP27_34835</name>
</gene>
<name>A0ABS9YI69_9ACTN</name>
<organism evidence="1 2">
    <name type="scientific">Streptomyces cylindrosporus</name>
    <dbReference type="NCBI Taxonomy" id="2927583"/>
    <lineage>
        <taxon>Bacteria</taxon>
        <taxon>Bacillati</taxon>
        <taxon>Actinomycetota</taxon>
        <taxon>Actinomycetes</taxon>
        <taxon>Kitasatosporales</taxon>
        <taxon>Streptomycetaceae</taxon>
        <taxon>Streptomyces</taxon>
    </lineage>
</organism>